<accession>A0A0P0V4N2</accession>
<dbReference type="AlphaFoldDB" id="A0A0P0V4N2"/>
<evidence type="ECO:0000313" key="2">
    <source>
        <dbReference type="EMBL" id="BAS72931.1"/>
    </source>
</evidence>
<keyword evidence="1" id="KW-1133">Transmembrane helix</keyword>
<evidence type="ECO:0000256" key="1">
    <source>
        <dbReference type="SAM" id="Phobius"/>
    </source>
</evidence>
<dbReference type="PaxDb" id="39947-A0A0P0V4N2"/>
<dbReference type="EMBL" id="AP014957">
    <property type="protein sequence ID" value="BAS72931.1"/>
    <property type="molecule type" value="Genomic_DNA"/>
</dbReference>
<dbReference type="InParanoid" id="A0A0P0V4N2"/>
<reference evidence="2 3" key="2">
    <citation type="journal article" date="2013" name="Plant Cell Physiol.">
        <title>Rice Annotation Project Database (RAP-DB): an integrative and interactive database for rice genomics.</title>
        <authorList>
            <person name="Sakai H."/>
            <person name="Lee S.S."/>
            <person name="Tanaka T."/>
            <person name="Numa H."/>
            <person name="Kim J."/>
            <person name="Kawahara Y."/>
            <person name="Wakimoto H."/>
            <person name="Yang C.C."/>
            <person name="Iwamoto M."/>
            <person name="Abe T."/>
            <person name="Yamada Y."/>
            <person name="Muto A."/>
            <person name="Inokuchi H."/>
            <person name="Ikemura T."/>
            <person name="Matsumoto T."/>
            <person name="Sasaki T."/>
            <person name="Itoh T."/>
        </authorList>
    </citation>
    <scope>NUCLEOTIDE SEQUENCE [LARGE SCALE GENOMIC DNA]</scope>
    <source>
        <strain evidence="3">cv. Nipponbare</strain>
    </source>
</reference>
<proteinExistence type="predicted"/>
<evidence type="ECO:0000313" key="3">
    <source>
        <dbReference type="Proteomes" id="UP000059680"/>
    </source>
</evidence>
<keyword evidence="1" id="KW-0812">Transmembrane</keyword>
<feature type="transmembrane region" description="Helical" evidence="1">
    <location>
        <begin position="80"/>
        <end position="104"/>
    </location>
</feature>
<sequence>MKGLLALSEDGLLVLPVACSRTSATTARGYNYAAACTRTTNMRCSFTRPWMRTTRGYGCFIDISFLLAHVGIPFSDIVMFVAAAPPLLLLSYSARISHTCFLSVRSRM</sequence>
<dbReference type="Proteomes" id="UP000059680">
    <property type="component" value="Chromosome 1"/>
</dbReference>
<keyword evidence="3" id="KW-1185">Reference proteome</keyword>
<reference evidence="3" key="1">
    <citation type="journal article" date="2005" name="Nature">
        <title>The map-based sequence of the rice genome.</title>
        <authorList>
            <consortium name="International rice genome sequencing project (IRGSP)"/>
            <person name="Matsumoto T."/>
            <person name="Wu J."/>
            <person name="Kanamori H."/>
            <person name="Katayose Y."/>
            <person name="Fujisawa M."/>
            <person name="Namiki N."/>
            <person name="Mizuno H."/>
            <person name="Yamamoto K."/>
            <person name="Antonio B.A."/>
            <person name="Baba T."/>
            <person name="Sakata K."/>
            <person name="Nagamura Y."/>
            <person name="Aoki H."/>
            <person name="Arikawa K."/>
            <person name="Arita K."/>
            <person name="Bito T."/>
            <person name="Chiden Y."/>
            <person name="Fujitsuka N."/>
            <person name="Fukunaka R."/>
            <person name="Hamada M."/>
            <person name="Harada C."/>
            <person name="Hayashi A."/>
            <person name="Hijishita S."/>
            <person name="Honda M."/>
            <person name="Hosokawa S."/>
            <person name="Ichikawa Y."/>
            <person name="Idonuma A."/>
            <person name="Iijima M."/>
            <person name="Ikeda M."/>
            <person name="Ikeno M."/>
            <person name="Ito K."/>
            <person name="Ito S."/>
            <person name="Ito T."/>
            <person name="Ito Y."/>
            <person name="Ito Y."/>
            <person name="Iwabuchi A."/>
            <person name="Kamiya K."/>
            <person name="Karasawa W."/>
            <person name="Kurita K."/>
            <person name="Katagiri S."/>
            <person name="Kikuta A."/>
            <person name="Kobayashi H."/>
            <person name="Kobayashi N."/>
            <person name="Machita K."/>
            <person name="Maehara T."/>
            <person name="Masukawa M."/>
            <person name="Mizubayashi T."/>
            <person name="Mukai Y."/>
            <person name="Nagasaki H."/>
            <person name="Nagata Y."/>
            <person name="Naito S."/>
            <person name="Nakashima M."/>
            <person name="Nakama Y."/>
            <person name="Nakamichi Y."/>
            <person name="Nakamura M."/>
            <person name="Meguro A."/>
            <person name="Negishi M."/>
            <person name="Ohta I."/>
            <person name="Ohta T."/>
            <person name="Okamoto M."/>
            <person name="Ono N."/>
            <person name="Saji S."/>
            <person name="Sakaguchi M."/>
            <person name="Sakai K."/>
            <person name="Shibata M."/>
            <person name="Shimokawa T."/>
            <person name="Song J."/>
            <person name="Takazaki Y."/>
            <person name="Terasawa K."/>
            <person name="Tsugane M."/>
            <person name="Tsuji K."/>
            <person name="Ueda S."/>
            <person name="Waki K."/>
            <person name="Yamagata H."/>
            <person name="Yamamoto M."/>
            <person name="Yamamoto S."/>
            <person name="Yamane H."/>
            <person name="Yoshiki S."/>
            <person name="Yoshihara R."/>
            <person name="Yukawa K."/>
            <person name="Zhong H."/>
            <person name="Yano M."/>
            <person name="Yuan Q."/>
            <person name="Ouyang S."/>
            <person name="Liu J."/>
            <person name="Jones K.M."/>
            <person name="Gansberger K."/>
            <person name="Moffat K."/>
            <person name="Hill J."/>
            <person name="Bera J."/>
            <person name="Fadrosh D."/>
            <person name="Jin S."/>
            <person name="Johri S."/>
            <person name="Kim M."/>
            <person name="Overton L."/>
            <person name="Reardon M."/>
            <person name="Tsitrin T."/>
            <person name="Vuong H."/>
            <person name="Weaver B."/>
            <person name="Ciecko A."/>
            <person name="Tallon L."/>
            <person name="Jackson J."/>
            <person name="Pai G."/>
            <person name="Aken S.V."/>
            <person name="Utterback T."/>
            <person name="Reidmuller S."/>
            <person name="Feldblyum T."/>
            <person name="Hsiao J."/>
            <person name="Zismann V."/>
            <person name="Iobst S."/>
            <person name="de Vazeille A.R."/>
            <person name="Buell C.R."/>
            <person name="Ying K."/>
            <person name="Li Y."/>
            <person name="Lu T."/>
            <person name="Huang Y."/>
            <person name="Zhao Q."/>
            <person name="Feng Q."/>
            <person name="Zhang L."/>
            <person name="Zhu J."/>
            <person name="Weng Q."/>
            <person name="Mu J."/>
            <person name="Lu Y."/>
            <person name="Fan D."/>
            <person name="Liu Y."/>
            <person name="Guan J."/>
            <person name="Zhang Y."/>
            <person name="Yu S."/>
            <person name="Liu X."/>
            <person name="Zhang Y."/>
            <person name="Hong G."/>
            <person name="Han B."/>
            <person name="Choisne N."/>
            <person name="Demange N."/>
            <person name="Orjeda G."/>
            <person name="Samain S."/>
            <person name="Cattolico L."/>
            <person name="Pelletier E."/>
            <person name="Couloux A."/>
            <person name="Segurens B."/>
            <person name="Wincker P."/>
            <person name="D'Hont A."/>
            <person name="Scarpelli C."/>
            <person name="Weissenbach J."/>
            <person name="Salanoubat M."/>
            <person name="Quetier F."/>
            <person name="Yu Y."/>
            <person name="Kim H.R."/>
            <person name="Rambo T."/>
            <person name="Currie J."/>
            <person name="Collura K."/>
            <person name="Luo M."/>
            <person name="Yang T."/>
            <person name="Ammiraju J.S.S."/>
            <person name="Engler F."/>
            <person name="Soderlund C."/>
            <person name="Wing R.A."/>
            <person name="Palmer L.E."/>
            <person name="de la Bastide M."/>
            <person name="Spiegel L."/>
            <person name="Nascimento L."/>
            <person name="Zutavern T."/>
            <person name="O'Shaughnessy A."/>
            <person name="Dike S."/>
            <person name="Dedhia N."/>
            <person name="Preston R."/>
            <person name="Balija V."/>
            <person name="McCombie W.R."/>
            <person name="Chow T."/>
            <person name="Chen H."/>
            <person name="Chung M."/>
            <person name="Chen C."/>
            <person name="Shaw J."/>
            <person name="Wu H."/>
            <person name="Hsiao K."/>
            <person name="Chao Y."/>
            <person name="Chu M."/>
            <person name="Cheng C."/>
            <person name="Hour A."/>
            <person name="Lee P."/>
            <person name="Lin S."/>
            <person name="Lin Y."/>
            <person name="Liou J."/>
            <person name="Liu S."/>
            <person name="Hsing Y."/>
            <person name="Raghuvanshi S."/>
            <person name="Mohanty A."/>
            <person name="Bharti A.K."/>
            <person name="Gaur A."/>
            <person name="Gupta V."/>
            <person name="Kumar D."/>
            <person name="Ravi V."/>
            <person name="Vij S."/>
            <person name="Kapur A."/>
            <person name="Khurana P."/>
            <person name="Khurana P."/>
            <person name="Khurana J.P."/>
            <person name="Tyagi A.K."/>
            <person name="Gaikwad K."/>
            <person name="Singh A."/>
            <person name="Dalal V."/>
            <person name="Srivastava S."/>
            <person name="Dixit A."/>
            <person name="Pal A.K."/>
            <person name="Ghazi I.A."/>
            <person name="Yadav M."/>
            <person name="Pandit A."/>
            <person name="Bhargava A."/>
            <person name="Sureshbabu K."/>
            <person name="Batra K."/>
            <person name="Sharma T.R."/>
            <person name="Mohapatra T."/>
            <person name="Singh N.K."/>
            <person name="Messing J."/>
            <person name="Nelson A.B."/>
            <person name="Fuks G."/>
            <person name="Kavchok S."/>
            <person name="Keizer G."/>
            <person name="Linton E."/>
            <person name="Llaca V."/>
            <person name="Song R."/>
            <person name="Tanyolac B."/>
            <person name="Young S."/>
            <person name="Ho-Il K."/>
            <person name="Hahn J.H."/>
            <person name="Sangsakoo G."/>
            <person name="Vanavichit A."/>
            <person name="de Mattos Luiz.A.T."/>
            <person name="Zimmer P.D."/>
            <person name="Malone G."/>
            <person name="Dellagostin O."/>
            <person name="de Oliveira A.C."/>
            <person name="Bevan M."/>
            <person name="Bancroft I."/>
            <person name="Minx P."/>
            <person name="Cordum H."/>
            <person name="Wilson R."/>
            <person name="Cheng Z."/>
            <person name="Jin W."/>
            <person name="Jiang J."/>
            <person name="Leong S.A."/>
            <person name="Iwama H."/>
            <person name="Gojobori T."/>
            <person name="Itoh T."/>
            <person name="Niimura Y."/>
            <person name="Fujii Y."/>
            <person name="Habara T."/>
            <person name="Sakai H."/>
            <person name="Sato Y."/>
            <person name="Wilson G."/>
            <person name="Kumar K."/>
            <person name="McCouch S."/>
            <person name="Juretic N."/>
            <person name="Hoen D."/>
            <person name="Wright S."/>
            <person name="Bruskiewich R."/>
            <person name="Bureau T."/>
            <person name="Miyao A."/>
            <person name="Hirochika H."/>
            <person name="Nishikawa T."/>
            <person name="Kadowaki K."/>
            <person name="Sugiura M."/>
            <person name="Burr B."/>
            <person name="Sasaki T."/>
        </authorList>
    </citation>
    <scope>NUCLEOTIDE SEQUENCE [LARGE SCALE GENOMIC DNA]</scope>
    <source>
        <strain evidence="3">cv. Nipponbare</strain>
    </source>
</reference>
<protein>
    <submittedName>
        <fullName evidence="2">Os01g0588950 protein</fullName>
    </submittedName>
</protein>
<organism evidence="2 3">
    <name type="scientific">Oryza sativa subsp. japonica</name>
    <name type="common">Rice</name>
    <dbReference type="NCBI Taxonomy" id="39947"/>
    <lineage>
        <taxon>Eukaryota</taxon>
        <taxon>Viridiplantae</taxon>
        <taxon>Streptophyta</taxon>
        <taxon>Embryophyta</taxon>
        <taxon>Tracheophyta</taxon>
        <taxon>Spermatophyta</taxon>
        <taxon>Magnoliopsida</taxon>
        <taxon>Liliopsida</taxon>
        <taxon>Poales</taxon>
        <taxon>Poaceae</taxon>
        <taxon>BOP clade</taxon>
        <taxon>Oryzoideae</taxon>
        <taxon>Oryzeae</taxon>
        <taxon>Oryzinae</taxon>
        <taxon>Oryza</taxon>
        <taxon>Oryza sativa</taxon>
    </lineage>
</organism>
<gene>
    <name evidence="2" type="ordered locus">Os01g0588950</name>
    <name evidence="2" type="ORF">OSNPB_010588950</name>
</gene>
<name>A0A0P0V4N2_ORYSJ</name>
<reference evidence="2 3" key="3">
    <citation type="journal article" date="2013" name="Rice">
        <title>Improvement of the Oryza sativa Nipponbare reference genome using next generation sequence and optical map data.</title>
        <authorList>
            <person name="Kawahara Y."/>
            <person name="de la Bastide M."/>
            <person name="Hamilton J.P."/>
            <person name="Kanamori H."/>
            <person name="McCombie W.R."/>
            <person name="Ouyang S."/>
            <person name="Schwartz D.C."/>
            <person name="Tanaka T."/>
            <person name="Wu J."/>
            <person name="Zhou S."/>
            <person name="Childs K.L."/>
            <person name="Davidson R.M."/>
            <person name="Lin H."/>
            <person name="Quesada-Ocampo L."/>
            <person name="Vaillancourt B."/>
            <person name="Sakai H."/>
            <person name="Lee S.S."/>
            <person name="Kim J."/>
            <person name="Numa H."/>
            <person name="Itoh T."/>
            <person name="Buell C.R."/>
            <person name="Matsumoto T."/>
        </authorList>
    </citation>
    <scope>NUCLEOTIDE SEQUENCE [LARGE SCALE GENOMIC DNA]</scope>
    <source>
        <strain evidence="3">cv. Nipponbare</strain>
    </source>
</reference>
<keyword evidence="1" id="KW-0472">Membrane</keyword>